<comment type="subcellular location">
    <subcellularLocation>
        <location evidence="1">Cell membrane</location>
        <topology evidence="1">Multi-pass membrane protein</topology>
    </subcellularLocation>
</comment>
<dbReference type="Gene3D" id="1.20.1250.20">
    <property type="entry name" value="MFS general substrate transporter like domains"/>
    <property type="match status" value="2"/>
</dbReference>
<feature type="transmembrane region" description="Helical" evidence="5">
    <location>
        <begin position="337"/>
        <end position="356"/>
    </location>
</feature>
<keyword evidence="4 5" id="KW-0472">Membrane</keyword>
<feature type="domain" description="Major facilitator superfamily (MFS) profile" evidence="6">
    <location>
        <begin position="1"/>
        <end position="391"/>
    </location>
</feature>
<dbReference type="SUPFAM" id="SSF103473">
    <property type="entry name" value="MFS general substrate transporter"/>
    <property type="match status" value="1"/>
</dbReference>
<feature type="transmembrane region" description="Helical" evidence="5">
    <location>
        <begin position="302"/>
        <end position="325"/>
    </location>
</feature>
<reference evidence="7" key="1">
    <citation type="journal article" date="2022" name="Int. J. Syst. Evol. Microbiol.">
        <title>Pseudomonas aegrilactucae sp. nov. and Pseudomonas morbosilactucae sp. nov., pathogens causing bacterial rot of lettuce in Japan.</title>
        <authorList>
            <person name="Sawada H."/>
            <person name="Fujikawa T."/>
            <person name="Satou M."/>
        </authorList>
    </citation>
    <scope>NUCLEOTIDE SEQUENCE</scope>
    <source>
        <strain evidence="7">0166_1</strain>
    </source>
</reference>
<evidence type="ECO:0000259" key="6">
    <source>
        <dbReference type="PROSITE" id="PS50850"/>
    </source>
</evidence>
<sequence>MDRRVTAGLALSVGAMSASTFGTLGFAALAPLERDEFGLSTFAVGSLTALVFLGALAASNPAGRLTDRAGAARTLAGSQVLLACGIVIAAAAPAAWIFLIGVAVAGLAYGGVNPGTNVLVTFSVPARHRGLIMSVKQTGVTLGGLAAGAILPSVAGATSWRVALLLPLTTLLMTTAGAIWLGSHRRTSWLDEHGREAGAGRPRRAPAVPGPAPTALFGFVMAGVQLAFVGYLAVYLVDRQGFSPEKAGAALAVGFTAGTIGRIAWGIASDRWFASRATALGLAAGGGALGLAIVAAGASGWILWPTLALVGFCTIGWNGVYLALVADASRVGELGRATGRMLMSLYAGVVCVPPLLGLLHDVTDSWPLTWTVGCAAVAGVCAVMIGAPRRAAGGAAVTPAGAPGASR</sequence>
<dbReference type="AlphaFoldDB" id="A0A9E6Y652"/>
<evidence type="ECO:0000256" key="1">
    <source>
        <dbReference type="ARBA" id="ARBA00004651"/>
    </source>
</evidence>
<evidence type="ECO:0000313" key="8">
    <source>
        <dbReference type="Proteomes" id="UP001162834"/>
    </source>
</evidence>
<keyword evidence="2 5" id="KW-0812">Transmembrane</keyword>
<feature type="transmembrane region" description="Helical" evidence="5">
    <location>
        <begin position="37"/>
        <end position="59"/>
    </location>
</feature>
<keyword evidence="8" id="KW-1185">Reference proteome</keyword>
<dbReference type="GO" id="GO:0022857">
    <property type="term" value="F:transmembrane transporter activity"/>
    <property type="evidence" value="ECO:0007669"/>
    <property type="project" value="InterPro"/>
</dbReference>
<dbReference type="InterPro" id="IPR020846">
    <property type="entry name" value="MFS_dom"/>
</dbReference>
<dbReference type="InterPro" id="IPR052952">
    <property type="entry name" value="MFS-Transporter"/>
</dbReference>
<evidence type="ECO:0000256" key="4">
    <source>
        <dbReference type="ARBA" id="ARBA00023136"/>
    </source>
</evidence>
<dbReference type="GO" id="GO:0005886">
    <property type="term" value="C:plasma membrane"/>
    <property type="evidence" value="ECO:0007669"/>
    <property type="project" value="UniProtKB-SubCell"/>
</dbReference>
<feature type="transmembrane region" description="Helical" evidence="5">
    <location>
        <begin position="214"/>
        <end position="235"/>
    </location>
</feature>
<dbReference type="KEGG" id="sbae:DSM104329_05545"/>
<evidence type="ECO:0000256" key="5">
    <source>
        <dbReference type="SAM" id="Phobius"/>
    </source>
</evidence>
<feature type="transmembrane region" description="Helical" evidence="5">
    <location>
        <begin position="277"/>
        <end position="296"/>
    </location>
</feature>
<gene>
    <name evidence="7" type="ORF">DSM104329_05545</name>
</gene>
<dbReference type="PANTHER" id="PTHR23527">
    <property type="entry name" value="BLL3282 PROTEIN"/>
    <property type="match status" value="1"/>
</dbReference>
<organism evidence="7 8">
    <name type="scientific">Capillimicrobium parvum</name>
    <dbReference type="NCBI Taxonomy" id="2884022"/>
    <lineage>
        <taxon>Bacteria</taxon>
        <taxon>Bacillati</taxon>
        <taxon>Actinomycetota</taxon>
        <taxon>Thermoleophilia</taxon>
        <taxon>Solirubrobacterales</taxon>
        <taxon>Capillimicrobiaceae</taxon>
        <taxon>Capillimicrobium</taxon>
    </lineage>
</organism>
<feature type="transmembrane region" description="Helical" evidence="5">
    <location>
        <begin position="80"/>
        <end position="109"/>
    </location>
</feature>
<dbReference type="InterPro" id="IPR036259">
    <property type="entry name" value="MFS_trans_sf"/>
</dbReference>
<evidence type="ECO:0000256" key="2">
    <source>
        <dbReference type="ARBA" id="ARBA00022692"/>
    </source>
</evidence>
<name>A0A9E6Y652_9ACTN</name>
<evidence type="ECO:0000313" key="7">
    <source>
        <dbReference type="EMBL" id="UGS39113.1"/>
    </source>
</evidence>
<proteinExistence type="predicted"/>
<dbReference type="Pfam" id="PF07690">
    <property type="entry name" value="MFS_1"/>
    <property type="match status" value="1"/>
</dbReference>
<feature type="transmembrane region" description="Helical" evidence="5">
    <location>
        <begin position="247"/>
        <end position="265"/>
    </location>
</feature>
<dbReference type="Proteomes" id="UP001162834">
    <property type="component" value="Chromosome"/>
</dbReference>
<dbReference type="PANTHER" id="PTHR23527:SF1">
    <property type="entry name" value="BLL3282 PROTEIN"/>
    <property type="match status" value="1"/>
</dbReference>
<feature type="transmembrane region" description="Helical" evidence="5">
    <location>
        <begin position="368"/>
        <end position="387"/>
    </location>
</feature>
<protein>
    <recommendedName>
        <fullName evidence="6">Major facilitator superfamily (MFS) profile domain-containing protein</fullName>
    </recommendedName>
</protein>
<dbReference type="EMBL" id="CP087164">
    <property type="protein sequence ID" value="UGS39113.1"/>
    <property type="molecule type" value="Genomic_DNA"/>
</dbReference>
<feature type="transmembrane region" description="Helical" evidence="5">
    <location>
        <begin position="162"/>
        <end position="181"/>
    </location>
</feature>
<keyword evidence="3 5" id="KW-1133">Transmembrane helix</keyword>
<evidence type="ECO:0000256" key="3">
    <source>
        <dbReference type="ARBA" id="ARBA00022989"/>
    </source>
</evidence>
<accession>A0A9E6Y652</accession>
<dbReference type="PROSITE" id="PS50850">
    <property type="entry name" value="MFS"/>
    <property type="match status" value="1"/>
</dbReference>
<dbReference type="InterPro" id="IPR011701">
    <property type="entry name" value="MFS"/>
</dbReference>